<protein>
    <submittedName>
        <fullName evidence="1">Uncharacterized protein</fullName>
    </submittedName>
</protein>
<dbReference type="Gramene" id="PRQ35844">
    <property type="protein sequence ID" value="PRQ35844"/>
    <property type="gene ID" value="RchiOBHm_Chr4g0384901"/>
</dbReference>
<proteinExistence type="predicted"/>
<evidence type="ECO:0000313" key="2">
    <source>
        <dbReference type="Proteomes" id="UP000238479"/>
    </source>
</evidence>
<keyword evidence="2" id="KW-1185">Reference proteome</keyword>
<reference evidence="1 2" key="1">
    <citation type="journal article" date="2018" name="Nat. Genet.">
        <title>The Rosa genome provides new insights in the design of modern roses.</title>
        <authorList>
            <person name="Bendahmane M."/>
        </authorList>
    </citation>
    <scope>NUCLEOTIDE SEQUENCE [LARGE SCALE GENOMIC DNA]</scope>
    <source>
        <strain evidence="2">cv. Old Blush</strain>
    </source>
</reference>
<dbReference type="Proteomes" id="UP000238479">
    <property type="component" value="Chromosome 4"/>
</dbReference>
<dbReference type="AlphaFoldDB" id="A0A2P6QNT4"/>
<sequence>MICNVIVCWFIELAGLDEGYYGCLMIRQSCIFSIGTNFFLDQFGFSHYELLLFNLWLVFPLLIQKKN</sequence>
<gene>
    <name evidence="1" type="ORF">RchiOBHm_Chr4g0384901</name>
</gene>
<name>A0A2P6QNT4_ROSCH</name>
<accession>A0A2P6QNT4</accession>
<organism evidence="1 2">
    <name type="scientific">Rosa chinensis</name>
    <name type="common">China rose</name>
    <dbReference type="NCBI Taxonomy" id="74649"/>
    <lineage>
        <taxon>Eukaryota</taxon>
        <taxon>Viridiplantae</taxon>
        <taxon>Streptophyta</taxon>
        <taxon>Embryophyta</taxon>
        <taxon>Tracheophyta</taxon>
        <taxon>Spermatophyta</taxon>
        <taxon>Magnoliopsida</taxon>
        <taxon>eudicotyledons</taxon>
        <taxon>Gunneridae</taxon>
        <taxon>Pentapetalae</taxon>
        <taxon>rosids</taxon>
        <taxon>fabids</taxon>
        <taxon>Rosales</taxon>
        <taxon>Rosaceae</taxon>
        <taxon>Rosoideae</taxon>
        <taxon>Rosoideae incertae sedis</taxon>
        <taxon>Rosa</taxon>
    </lineage>
</organism>
<evidence type="ECO:0000313" key="1">
    <source>
        <dbReference type="EMBL" id="PRQ35844.1"/>
    </source>
</evidence>
<comment type="caution">
    <text evidence="1">The sequence shown here is derived from an EMBL/GenBank/DDBJ whole genome shotgun (WGS) entry which is preliminary data.</text>
</comment>
<dbReference type="EMBL" id="PDCK01000042">
    <property type="protein sequence ID" value="PRQ35844.1"/>
    <property type="molecule type" value="Genomic_DNA"/>
</dbReference>